<accession>A0A1T2KUS5</accession>
<keyword evidence="2" id="KW-1185">Reference proteome</keyword>
<gene>
    <name evidence="1" type="ORF">BOW52_10700</name>
</gene>
<proteinExistence type="predicted"/>
<name>A0A1T2KUS5_9GAMM</name>
<dbReference type="Proteomes" id="UP000190198">
    <property type="component" value="Unassembled WGS sequence"/>
</dbReference>
<evidence type="ECO:0000313" key="1">
    <source>
        <dbReference type="EMBL" id="OOZ36572.1"/>
    </source>
</evidence>
<organism evidence="1 2">
    <name type="scientific">Solemya elarraichensis gill symbiont</name>
    <dbReference type="NCBI Taxonomy" id="1918949"/>
    <lineage>
        <taxon>Bacteria</taxon>
        <taxon>Pseudomonadati</taxon>
        <taxon>Pseudomonadota</taxon>
        <taxon>Gammaproteobacteria</taxon>
        <taxon>sulfur-oxidizing symbionts</taxon>
    </lineage>
</organism>
<sequence>MVTEIAPRDGLECMLASQMVAIHNMSMECMRRAILPDQTLVGVNDGVNRSVKLMRTFTAQMEALQRYRNGGKQKITVQHVNVEGGSQAIVGDVHKGRG</sequence>
<dbReference type="EMBL" id="MPRK01000321">
    <property type="protein sequence ID" value="OOZ36572.1"/>
    <property type="molecule type" value="Genomic_DNA"/>
</dbReference>
<dbReference type="RefSeq" id="WP_078477682.1">
    <property type="nucleotide sequence ID" value="NZ_MPRK01000321.1"/>
</dbReference>
<comment type="caution">
    <text evidence="1">The sequence shown here is derived from an EMBL/GenBank/DDBJ whole genome shotgun (WGS) entry which is preliminary data.</text>
</comment>
<evidence type="ECO:0000313" key="2">
    <source>
        <dbReference type="Proteomes" id="UP000190198"/>
    </source>
</evidence>
<protein>
    <submittedName>
        <fullName evidence="1">Uncharacterized protein</fullName>
    </submittedName>
</protein>
<dbReference type="AlphaFoldDB" id="A0A1T2KUS5"/>
<reference evidence="1 2" key="1">
    <citation type="submission" date="2016-11" db="EMBL/GenBank/DDBJ databases">
        <title>Mixed transmission modes and dynamic genome evolution in an obligate animal-bacterial symbiosis.</title>
        <authorList>
            <person name="Russell S.L."/>
            <person name="Corbett-Detig R.B."/>
            <person name="Cavanaugh C.M."/>
        </authorList>
    </citation>
    <scope>NUCLEOTIDE SEQUENCE [LARGE SCALE GENOMIC DNA]</scope>
    <source>
        <strain evidence="1">Sp-SM6</strain>
    </source>
</reference>
<dbReference type="OrthoDB" id="5647243at2"/>